<accession>A0A4Q7Z9C5</accession>
<keyword evidence="2" id="KW-1133">Transmembrane helix</keyword>
<feature type="region of interest" description="Disordered" evidence="1">
    <location>
        <begin position="878"/>
        <end position="916"/>
    </location>
</feature>
<feature type="transmembrane region" description="Helical" evidence="2">
    <location>
        <begin position="35"/>
        <end position="61"/>
    </location>
</feature>
<keyword evidence="4" id="KW-1185">Reference proteome</keyword>
<dbReference type="AlphaFoldDB" id="A0A4Q7Z9C5"/>
<dbReference type="EMBL" id="SHKY01000002">
    <property type="protein sequence ID" value="RZU46664.1"/>
    <property type="molecule type" value="Genomic_DNA"/>
</dbReference>
<evidence type="ECO:0000256" key="1">
    <source>
        <dbReference type="SAM" id="MobiDB-lite"/>
    </source>
</evidence>
<keyword evidence="2" id="KW-0812">Transmembrane</keyword>
<dbReference type="Proteomes" id="UP000292564">
    <property type="component" value="Unassembled WGS sequence"/>
</dbReference>
<gene>
    <name evidence="3" type="ORF">EV385_6741</name>
</gene>
<organism evidence="3 4">
    <name type="scientific">Krasilnikovia cinnamomea</name>
    <dbReference type="NCBI Taxonomy" id="349313"/>
    <lineage>
        <taxon>Bacteria</taxon>
        <taxon>Bacillati</taxon>
        <taxon>Actinomycetota</taxon>
        <taxon>Actinomycetes</taxon>
        <taxon>Micromonosporales</taxon>
        <taxon>Micromonosporaceae</taxon>
        <taxon>Krasilnikovia</taxon>
    </lineage>
</organism>
<reference evidence="3 4" key="1">
    <citation type="submission" date="2019-02" db="EMBL/GenBank/DDBJ databases">
        <title>Sequencing the genomes of 1000 actinobacteria strains.</title>
        <authorList>
            <person name="Klenk H.-P."/>
        </authorList>
    </citation>
    <scope>NUCLEOTIDE SEQUENCE [LARGE SCALE GENOMIC DNA]</scope>
    <source>
        <strain evidence="3 4">DSM 45162</strain>
    </source>
</reference>
<sequence length="916" mass="100559">MTGFTQLTGGGNTPPRIPTSLPTPESVMPQFLLEWFSHVTVTAIAAWSGVAAGVALGVVIVHGALTQLGLKTRATYELVPDSVFDPPPGPVLQAVAQLARARRAVSLLPRSASAVRVSLVGDGDGLLRYRMSVPDYARAVLKTALWPGVAPLAPGESPATAAPPRFHPDEPVDAGARWYGESSSPTGKSTVLRAEMTLARTDRLPLADRGLDPDPLDAFARALAEVTDGDRAVVHLDLAAVTHARERLWRRWAVATAEREQRRQDDAAESRQKQGSMMGGGSTRLRRVGIVAEQMRIQTRALSTKLFATDPLWQAQVLIRVESPSKERARAHLLTLLAAFEQFSGENYWKVCGINVGRTWFDGADSWWRRSWFDHRERTGRFSPRRTRRVRTTEMLGLLKPPTLKCTSEAVARTPALPPAPAHMPTYVSPAKTPGFLPQGFAVVPGGGWRPVGTRAKESLFSLNLGRAEYGKSERAIVQAVHLANIEDARRPDRGHVGFLYLDPHADALERMKPFLGAAADRVLELNLSAGGDTQAGWNPLSMAGRRPEELESRVSAVVASFASAMGWGTVNNRAQTLTQMAAQSLCELGMRLPADLQPTIFQMTTILADEDWRTVVLPFLSEHTRSFWETRFAKLSAEAITPVTNLLDRLRASDRVAALFGSPQSTYDVRHAMDNGYIVLACPSGTGDKDKLITALLLYDTLRAALSRRDLPPEQRRPFWLFADEIQQYATRDLARMLEETRKFGLRMAAAAQSIKRLPDYLEEAFLTNRSHLITSASSVESARTVAREWGKFPPEQITALDKYTAIGSFRVDGRSTNPVFLYGFEVSDIYQELYDPDAPQVIDAAVDRNLARRPIREILAGLDTLDERIATALLSRRRQNRPAQPASAAPAAASGGGTVVALPPRRSTRPLNQS</sequence>
<keyword evidence="2" id="KW-0472">Membrane</keyword>
<feature type="region of interest" description="Disordered" evidence="1">
    <location>
        <begin position="260"/>
        <end position="281"/>
    </location>
</feature>
<proteinExistence type="predicted"/>
<feature type="compositionally biased region" description="Low complexity" evidence="1">
    <location>
        <begin position="883"/>
        <end position="895"/>
    </location>
</feature>
<dbReference type="Gene3D" id="3.40.50.300">
    <property type="entry name" value="P-loop containing nucleotide triphosphate hydrolases"/>
    <property type="match status" value="1"/>
</dbReference>
<evidence type="ECO:0000313" key="4">
    <source>
        <dbReference type="Proteomes" id="UP000292564"/>
    </source>
</evidence>
<evidence type="ECO:0000313" key="3">
    <source>
        <dbReference type="EMBL" id="RZU46664.1"/>
    </source>
</evidence>
<feature type="compositionally biased region" description="Basic and acidic residues" evidence="1">
    <location>
        <begin position="260"/>
        <end position="272"/>
    </location>
</feature>
<protein>
    <submittedName>
        <fullName evidence="3">Type IV secretion system coupling TraD/TrwB family protein</fullName>
    </submittedName>
</protein>
<comment type="caution">
    <text evidence="3">The sequence shown here is derived from an EMBL/GenBank/DDBJ whole genome shotgun (WGS) entry which is preliminary data.</text>
</comment>
<dbReference type="SUPFAM" id="SSF52540">
    <property type="entry name" value="P-loop containing nucleoside triphosphate hydrolases"/>
    <property type="match status" value="1"/>
</dbReference>
<name>A0A4Q7Z9C5_9ACTN</name>
<evidence type="ECO:0000256" key="2">
    <source>
        <dbReference type="SAM" id="Phobius"/>
    </source>
</evidence>
<dbReference type="InterPro" id="IPR027417">
    <property type="entry name" value="P-loop_NTPase"/>
</dbReference>